<comment type="caution">
    <text evidence="1">The sequence shown here is derived from an EMBL/GenBank/DDBJ whole genome shotgun (WGS) entry which is preliminary data.</text>
</comment>
<gene>
    <name evidence="1" type="ORF">ASZ90_019593</name>
</gene>
<evidence type="ECO:0000313" key="1">
    <source>
        <dbReference type="EMBL" id="KUG03050.1"/>
    </source>
</evidence>
<sequence length="55" mass="6321">MAKQAKEVLGVEEIKVLADKGYYSTKDLIKYERNPIETYVGPTLSQFRRCLWPGS</sequence>
<reference evidence="1" key="1">
    <citation type="journal article" date="2015" name="Proc. Natl. Acad. Sci. U.S.A.">
        <title>Networks of energetic and metabolic interactions define dynamics in microbial communities.</title>
        <authorList>
            <person name="Embree M."/>
            <person name="Liu J.K."/>
            <person name="Al-Bassam M.M."/>
            <person name="Zengler K."/>
        </authorList>
    </citation>
    <scope>NUCLEOTIDE SEQUENCE</scope>
</reference>
<proteinExistence type="predicted"/>
<dbReference type="AlphaFoldDB" id="A0A0W8E340"/>
<name>A0A0W8E340_9ZZZZ</name>
<organism evidence="1">
    <name type="scientific">hydrocarbon metagenome</name>
    <dbReference type="NCBI Taxonomy" id="938273"/>
    <lineage>
        <taxon>unclassified sequences</taxon>
        <taxon>metagenomes</taxon>
        <taxon>ecological metagenomes</taxon>
    </lineage>
</organism>
<protein>
    <submittedName>
        <fullName evidence="1">Uncharacterized protein</fullName>
    </submittedName>
</protein>
<accession>A0A0W8E340</accession>
<dbReference type="EMBL" id="LNQE01001896">
    <property type="protein sequence ID" value="KUG03050.1"/>
    <property type="molecule type" value="Genomic_DNA"/>
</dbReference>